<evidence type="ECO:0000256" key="4">
    <source>
        <dbReference type="ARBA" id="ARBA00022679"/>
    </source>
</evidence>
<evidence type="ECO:0000313" key="9">
    <source>
        <dbReference type="Proteomes" id="UP000199512"/>
    </source>
</evidence>
<keyword evidence="9" id="KW-1185">Reference proteome</keyword>
<evidence type="ECO:0000256" key="1">
    <source>
        <dbReference type="ARBA" id="ARBA00004496"/>
    </source>
</evidence>
<feature type="domain" description="PTS EIIA type-1" evidence="7">
    <location>
        <begin position="35"/>
        <end position="139"/>
    </location>
</feature>
<dbReference type="AlphaFoldDB" id="A0A1H8JUG8"/>
<dbReference type="Gene3D" id="2.70.70.10">
    <property type="entry name" value="Glucose Permease (Domain IIA)"/>
    <property type="match status" value="1"/>
</dbReference>
<evidence type="ECO:0000256" key="3">
    <source>
        <dbReference type="ARBA" id="ARBA00022597"/>
    </source>
</evidence>
<dbReference type="STRING" id="215200.SAMN05216454_1178"/>
<dbReference type="PANTHER" id="PTHR45008:SF1">
    <property type="entry name" value="PTS SYSTEM GLUCOSE-SPECIFIC EIIA COMPONENT"/>
    <property type="match status" value="1"/>
</dbReference>
<reference evidence="8 9" key="1">
    <citation type="submission" date="2016-10" db="EMBL/GenBank/DDBJ databases">
        <authorList>
            <person name="de Groot N.N."/>
        </authorList>
    </citation>
    <scope>NUCLEOTIDE SEQUENCE [LARGE SCALE GENOMIC DNA]</scope>
    <source>
        <strain evidence="8 9">Calf135</strain>
    </source>
</reference>
<dbReference type="FunFam" id="2.70.70.10:FF:000001">
    <property type="entry name" value="PTS system glucose-specific IIA component"/>
    <property type="match status" value="1"/>
</dbReference>
<protein>
    <submittedName>
        <fullName evidence="8">PTS system, beta-glucosides-specific IIC component</fullName>
    </submittedName>
</protein>
<keyword evidence="5" id="KW-0598">Phosphotransferase system</keyword>
<comment type="subcellular location">
    <subcellularLocation>
        <location evidence="1">Cytoplasm</location>
    </subcellularLocation>
</comment>
<sequence>MFKGLKDLLEKEETSKIVLKSPFRGKLLPLYKVPDPQFSDELLGKGAAVMPSQGYAAAPIDGTIINVFKGKNAFNMLSETGEEILVHIGLDTTKLHGEHFELLVEKNQTVKQGDKVIKFNLEKLVELGYNMCSPVVVSNSVEYEYVAALEEREVDYDDDIIEIRR</sequence>
<accession>A0A1H8JUG8</accession>
<organism evidence="8 9">
    <name type="scientific">Peptostreptococcus russellii</name>
    <dbReference type="NCBI Taxonomy" id="215200"/>
    <lineage>
        <taxon>Bacteria</taxon>
        <taxon>Bacillati</taxon>
        <taxon>Bacillota</taxon>
        <taxon>Clostridia</taxon>
        <taxon>Peptostreptococcales</taxon>
        <taxon>Peptostreptococcaceae</taxon>
        <taxon>Peptostreptococcus</taxon>
    </lineage>
</organism>
<keyword evidence="2" id="KW-0813">Transport</keyword>
<dbReference type="InterPro" id="IPR001127">
    <property type="entry name" value="PTS_EIIA_1_perm"/>
</dbReference>
<dbReference type="EMBL" id="FODF01000017">
    <property type="protein sequence ID" value="SEN83838.1"/>
    <property type="molecule type" value="Genomic_DNA"/>
</dbReference>
<keyword evidence="3" id="KW-0762">Sugar transport</keyword>
<evidence type="ECO:0000259" key="7">
    <source>
        <dbReference type="PROSITE" id="PS51093"/>
    </source>
</evidence>
<evidence type="ECO:0000256" key="6">
    <source>
        <dbReference type="ARBA" id="ARBA00022777"/>
    </source>
</evidence>
<gene>
    <name evidence="8" type="ORF">SAMN05216454_1178</name>
</gene>
<dbReference type="GO" id="GO:0005737">
    <property type="term" value="C:cytoplasm"/>
    <property type="evidence" value="ECO:0007669"/>
    <property type="project" value="UniProtKB-SubCell"/>
</dbReference>
<dbReference type="PROSITE" id="PS51093">
    <property type="entry name" value="PTS_EIIA_TYPE_1"/>
    <property type="match status" value="1"/>
</dbReference>
<evidence type="ECO:0000313" key="8">
    <source>
        <dbReference type="EMBL" id="SEN83838.1"/>
    </source>
</evidence>
<dbReference type="GO" id="GO:0009401">
    <property type="term" value="P:phosphoenolpyruvate-dependent sugar phosphotransferase system"/>
    <property type="evidence" value="ECO:0007669"/>
    <property type="project" value="UniProtKB-KW"/>
</dbReference>
<dbReference type="PANTHER" id="PTHR45008">
    <property type="entry name" value="PTS SYSTEM GLUCOSE-SPECIFIC EIIA COMPONENT"/>
    <property type="match status" value="1"/>
</dbReference>
<dbReference type="NCBIfam" id="TIGR00830">
    <property type="entry name" value="PTBA"/>
    <property type="match status" value="1"/>
</dbReference>
<keyword evidence="6" id="KW-0418">Kinase</keyword>
<dbReference type="SUPFAM" id="SSF51261">
    <property type="entry name" value="Duplicated hybrid motif"/>
    <property type="match status" value="1"/>
</dbReference>
<dbReference type="Pfam" id="PF00358">
    <property type="entry name" value="PTS_EIIA_1"/>
    <property type="match status" value="1"/>
</dbReference>
<name>A0A1H8JUG8_9FIRM</name>
<dbReference type="Proteomes" id="UP000199512">
    <property type="component" value="Unassembled WGS sequence"/>
</dbReference>
<dbReference type="InterPro" id="IPR050890">
    <property type="entry name" value="PTS_EIIA_component"/>
</dbReference>
<dbReference type="GO" id="GO:0016301">
    <property type="term" value="F:kinase activity"/>
    <property type="evidence" value="ECO:0007669"/>
    <property type="project" value="UniProtKB-KW"/>
</dbReference>
<dbReference type="OrthoDB" id="92465at2"/>
<dbReference type="InterPro" id="IPR011055">
    <property type="entry name" value="Dup_hybrid_motif"/>
</dbReference>
<proteinExistence type="predicted"/>
<evidence type="ECO:0000256" key="5">
    <source>
        <dbReference type="ARBA" id="ARBA00022683"/>
    </source>
</evidence>
<keyword evidence="4" id="KW-0808">Transferase</keyword>
<dbReference type="RefSeq" id="WP_091975991.1">
    <property type="nucleotide sequence ID" value="NZ_CAUWDX010000004.1"/>
</dbReference>
<evidence type="ECO:0000256" key="2">
    <source>
        <dbReference type="ARBA" id="ARBA00022448"/>
    </source>
</evidence>